<evidence type="ECO:0000256" key="1">
    <source>
        <dbReference type="ARBA" id="ARBA00022737"/>
    </source>
</evidence>
<dbReference type="AlphaFoldDB" id="A0A1D1XPV4"/>
<dbReference type="InterPro" id="IPR036525">
    <property type="entry name" value="Tubulin/FtsZ_GTPase_sf"/>
</dbReference>
<dbReference type="PANTHER" id="PTHR43215:SF15">
    <property type="entry name" value="PROTEIN ACCUMULATION AND REPLICATION OF CHLOROPLASTS 3, CHLOROPLASTIC"/>
    <property type="match status" value="1"/>
</dbReference>
<sequence length="732" mass="80372">MESLFPARTPGVAIPLVSPSPSSSSAVLSFPYNFYAHRGGFLPGSCALRASGLRNSPSSNSGGLSSPRDSDAVDVIAIGSRKDAFLDFCLDSPFTASSRLRFWTIHIRDSSKVQLLQRSPEKEILLESLEFPLSLDPCPAAIILVASAGHGRDHIAAVNLLNAVKLAGRLAVAVLLRPFSFEGQRRHLEVDDLLKKLQDCSIFYTVVEADALLKTEMETLAEALKSSNNAVLLVINTISVITSGMNKKVLVAPNEQRKELKVSEVLKLLECHAAMKVGFGAGYNIKSSITQAALHCPFLSGGMKCLSGTVILTLTRSYEIERSDLPAVVCTFRRITGFQGEIVFSGVYEPDLEPKLVVTTLFILGCNEPTISPKKGFLSGIALHFRFLSSLLARNQSQQSNLAYSLSSPEDALIASNDLEMRNNTDEDLDPYPEEVETESCGEMSGAGKEKSVHGFSWVGNESASAVCSNTNEEEPGPQGEQLSSWNVGPGFHIAQLWAKEREAVSGNMPRISELNVFTLPVGVKSTWQSDISQYSDLMDSETSDGTGGESPVLTLLKGKGVDMPRRRGVLSARAESMLETERESEKSWTPVIQMQYRGGAYRGRCQGGLPEGKGRLTFEDGSFYDGMWRCGRRSGLGMLCYGNGDVFQGSWRDDLMHGKGWFYFHSGDRWFANFWKGRANGEGRFYSKSGDVFFGHFRDGWRHGRSLFIDVYGSRWAETWDDGVLVKRTKL</sequence>
<gene>
    <name evidence="2" type="primary">ARC3_0</name>
    <name evidence="2" type="ORF">g.53201</name>
</gene>
<dbReference type="InterPro" id="IPR003409">
    <property type="entry name" value="MORN"/>
</dbReference>
<dbReference type="Gene3D" id="3.40.50.1440">
    <property type="entry name" value="Tubulin/FtsZ, GTPase domain"/>
    <property type="match status" value="1"/>
</dbReference>
<evidence type="ECO:0000313" key="2">
    <source>
        <dbReference type="EMBL" id="JAT44425.1"/>
    </source>
</evidence>
<keyword evidence="1" id="KW-0677">Repeat</keyword>
<organism evidence="2">
    <name type="scientific">Anthurium amnicola</name>
    <dbReference type="NCBI Taxonomy" id="1678845"/>
    <lineage>
        <taxon>Eukaryota</taxon>
        <taxon>Viridiplantae</taxon>
        <taxon>Streptophyta</taxon>
        <taxon>Embryophyta</taxon>
        <taxon>Tracheophyta</taxon>
        <taxon>Spermatophyta</taxon>
        <taxon>Magnoliopsida</taxon>
        <taxon>Liliopsida</taxon>
        <taxon>Araceae</taxon>
        <taxon>Pothoideae</taxon>
        <taxon>Potheae</taxon>
        <taxon>Anthurium</taxon>
    </lineage>
</organism>
<protein>
    <submittedName>
        <fullName evidence="2">Protein ACCUMULATION AND REPLICATION OF CHLOROPLASTS 3</fullName>
    </submittedName>
</protein>
<dbReference type="Gene3D" id="2.20.110.10">
    <property type="entry name" value="Histone H3 K4-specific methyltransferase SET7/9 N-terminal domain"/>
    <property type="match status" value="2"/>
</dbReference>
<dbReference type="Pfam" id="PF02493">
    <property type="entry name" value="MORN"/>
    <property type="match status" value="4"/>
</dbReference>
<reference evidence="2" key="1">
    <citation type="submission" date="2015-07" db="EMBL/GenBank/DDBJ databases">
        <title>Transcriptome Assembly of Anthurium amnicola.</title>
        <authorList>
            <person name="Suzuki J."/>
        </authorList>
    </citation>
    <scope>NUCLEOTIDE SEQUENCE</scope>
</reference>
<name>A0A1D1XPV4_9ARAE</name>
<dbReference type="GO" id="GO:0009707">
    <property type="term" value="C:chloroplast outer membrane"/>
    <property type="evidence" value="ECO:0007669"/>
    <property type="project" value="TreeGrafter"/>
</dbReference>
<proteinExistence type="predicted"/>
<dbReference type="GO" id="GO:0010020">
    <property type="term" value="P:chloroplast fission"/>
    <property type="evidence" value="ECO:0007669"/>
    <property type="project" value="TreeGrafter"/>
</dbReference>
<dbReference type="GO" id="GO:0005829">
    <property type="term" value="C:cytosol"/>
    <property type="evidence" value="ECO:0007669"/>
    <property type="project" value="TreeGrafter"/>
</dbReference>
<accession>A0A1D1XPV4</accession>
<dbReference type="PANTHER" id="PTHR43215">
    <property type="entry name" value="RADIAL SPOKE HEAD 1 HOMOLOG"/>
    <property type="match status" value="1"/>
</dbReference>
<dbReference type="SUPFAM" id="SSF52490">
    <property type="entry name" value="Tubulin nucleotide-binding domain-like"/>
    <property type="match status" value="1"/>
</dbReference>
<dbReference type="SUPFAM" id="SSF82185">
    <property type="entry name" value="Histone H3 K4-specific methyltransferase SET7/9 N-terminal domain"/>
    <property type="match status" value="1"/>
</dbReference>
<dbReference type="SMART" id="SM00698">
    <property type="entry name" value="MORN"/>
    <property type="match status" value="4"/>
</dbReference>
<dbReference type="EMBL" id="GDJX01023511">
    <property type="protein sequence ID" value="JAT44425.1"/>
    <property type="molecule type" value="Transcribed_RNA"/>
</dbReference>